<dbReference type="EMBL" id="BMQL01000024">
    <property type="protein sequence ID" value="GGR20093.1"/>
    <property type="molecule type" value="Genomic_DNA"/>
</dbReference>
<evidence type="ECO:0000313" key="1">
    <source>
        <dbReference type="EMBL" id="GGR20093.1"/>
    </source>
</evidence>
<proteinExistence type="predicted"/>
<protein>
    <submittedName>
        <fullName evidence="1">Uncharacterized protein</fullName>
    </submittedName>
</protein>
<reference evidence="1" key="1">
    <citation type="journal article" date="2014" name="Int. J. Syst. Evol. Microbiol.">
        <title>Complete genome sequence of Corynebacterium casei LMG S-19264T (=DSM 44701T), isolated from a smear-ripened cheese.</title>
        <authorList>
            <consortium name="US DOE Joint Genome Institute (JGI-PGF)"/>
            <person name="Walter F."/>
            <person name="Albersmeier A."/>
            <person name="Kalinowski J."/>
            <person name="Ruckert C."/>
        </authorList>
    </citation>
    <scope>NUCLEOTIDE SEQUENCE</scope>
    <source>
        <strain evidence="1">JCM 31311</strain>
    </source>
</reference>
<organism evidence="1 2">
    <name type="scientific">Deinococcus ruber</name>
    <dbReference type="NCBI Taxonomy" id="1848197"/>
    <lineage>
        <taxon>Bacteria</taxon>
        <taxon>Thermotogati</taxon>
        <taxon>Deinococcota</taxon>
        <taxon>Deinococci</taxon>
        <taxon>Deinococcales</taxon>
        <taxon>Deinococcaceae</taxon>
        <taxon>Deinococcus</taxon>
    </lineage>
</organism>
<dbReference type="AlphaFoldDB" id="A0A918F8W2"/>
<evidence type="ECO:0000313" key="2">
    <source>
        <dbReference type="Proteomes" id="UP000603865"/>
    </source>
</evidence>
<name>A0A918F8W2_9DEIO</name>
<dbReference type="Proteomes" id="UP000603865">
    <property type="component" value="Unassembled WGS sequence"/>
</dbReference>
<accession>A0A918F8W2</accession>
<sequence>MKFEAQAVRVLSTYNIARPQQVAQMVMYLIEGMTINRLVQQDPLPQTQVVALLVELLDMTA</sequence>
<keyword evidence="2" id="KW-1185">Reference proteome</keyword>
<comment type="caution">
    <text evidence="1">The sequence shown here is derived from an EMBL/GenBank/DDBJ whole genome shotgun (WGS) entry which is preliminary data.</text>
</comment>
<reference evidence="1" key="2">
    <citation type="submission" date="2020-09" db="EMBL/GenBank/DDBJ databases">
        <authorList>
            <person name="Sun Q."/>
            <person name="Ohkuma M."/>
        </authorList>
    </citation>
    <scope>NUCLEOTIDE SEQUENCE</scope>
    <source>
        <strain evidence="1">JCM 31311</strain>
    </source>
</reference>
<gene>
    <name evidence="1" type="ORF">GCM10008957_35640</name>
</gene>